<evidence type="ECO:0000256" key="1">
    <source>
        <dbReference type="ARBA" id="ARBA00004948"/>
    </source>
</evidence>
<evidence type="ECO:0000313" key="4">
    <source>
        <dbReference type="EMBL" id="HGY95594.1"/>
    </source>
</evidence>
<dbReference type="InterPro" id="IPR036206">
    <property type="entry name" value="ThiamineP_synth_sf"/>
</dbReference>
<dbReference type="GO" id="GO:0005737">
    <property type="term" value="C:cytoplasm"/>
    <property type="evidence" value="ECO:0007669"/>
    <property type="project" value="TreeGrafter"/>
</dbReference>
<dbReference type="InterPro" id="IPR022998">
    <property type="entry name" value="ThiamineP_synth_TenI"/>
</dbReference>
<dbReference type="PANTHER" id="PTHR20857">
    <property type="entry name" value="THIAMINE-PHOSPHATE PYROPHOSPHORYLASE"/>
    <property type="match status" value="1"/>
</dbReference>
<dbReference type="SUPFAM" id="SSF51391">
    <property type="entry name" value="Thiamin phosphate synthase"/>
    <property type="match status" value="1"/>
</dbReference>
<sequence length="220" mass="22916">MLHCAITERALFPGSEIQKLSQLLEQVRELACSSLAYLQIREKDLPASDLESLAGSICALVRQQGSSMRVLLNGPAEIGLRSGCHGIHLPGHAAPEAAEQARKLYAQAGRTAILSAACHSLADVEQRRNYADLLLFAPVFEKVLPDGALPGLGLEALAAAVCAAQGKPVLALGGVTAANAPLCIDAGAAGIAAIRLFMTEDWKPLLSPPEACQAPAVPGR</sequence>
<dbReference type="Gene3D" id="3.20.20.70">
    <property type="entry name" value="Aldolase class I"/>
    <property type="match status" value="1"/>
</dbReference>
<dbReference type="Pfam" id="PF02581">
    <property type="entry name" value="TMP-TENI"/>
    <property type="match status" value="1"/>
</dbReference>
<dbReference type="PANTHER" id="PTHR20857:SF15">
    <property type="entry name" value="THIAMINE-PHOSPHATE SYNTHASE"/>
    <property type="match status" value="1"/>
</dbReference>
<comment type="caution">
    <text evidence="4">The sequence shown here is derived from an EMBL/GenBank/DDBJ whole genome shotgun (WGS) entry which is preliminary data.</text>
</comment>
<dbReference type="InterPro" id="IPR013785">
    <property type="entry name" value="Aldolase_TIM"/>
</dbReference>
<name>A0A7V5CUH7_9BACT</name>
<comment type="pathway">
    <text evidence="1">Cofactor biosynthesis; thiamine diphosphate biosynthesis.</text>
</comment>
<dbReference type="CDD" id="cd00564">
    <property type="entry name" value="TMP_TenI"/>
    <property type="match status" value="1"/>
</dbReference>
<gene>
    <name evidence="4" type="ORF">ENW50_13055</name>
</gene>
<reference evidence="4" key="1">
    <citation type="journal article" date="2020" name="mSystems">
        <title>Genome- and Community-Level Interaction Insights into Carbon Utilization and Element Cycling Functions of Hydrothermarchaeota in Hydrothermal Sediment.</title>
        <authorList>
            <person name="Zhou Z."/>
            <person name="Liu Y."/>
            <person name="Xu W."/>
            <person name="Pan J."/>
            <person name="Luo Z.H."/>
            <person name="Li M."/>
        </authorList>
    </citation>
    <scope>NUCLEOTIDE SEQUENCE [LARGE SCALE GENOMIC DNA]</scope>
    <source>
        <strain evidence="4">SpSt-855</strain>
    </source>
</reference>
<dbReference type="AlphaFoldDB" id="A0A7V5CUH7"/>
<feature type="domain" description="Thiamine phosphate synthase/TenI" evidence="3">
    <location>
        <begin position="20"/>
        <end position="195"/>
    </location>
</feature>
<organism evidence="4">
    <name type="scientific">Acidobacterium capsulatum</name>
    <dbReference type="NCBI Taxonomy" id="33075"/>
    <lineage>
        <taxon>Bacteria</taxon>
        <taxon>Pseudomonadati</taxon>
        <taxon>Acidobacteriota</taxon>
        <taxon>Terriglobia</taxon>
        <taxon>Terriglobales</taxon>
        <taxon>Acidobacteriaceae</taxon>
        <taxon>Acidobacterium</taxon>
    </lineage>
</organism>
<dbReference type="GO" id="GO:0009228">
    <property type="term" value="P:thiamine biosynthetic process"/>
    <property type="evidence" value="ECO:0007669"/>
    <property type="project" value="UniProtKB-KW"/>
</dbReference>
<keyword evidence="2" id="KW-0784">Thiamine biosynthesis</keyword>
<dbReference type="GO" id="GO:0004789">
    <property type="term" value="F:thiamine-phosphate diphosphorylase activity"/>
    <property type="evidence" value="ECO:0007669"/>
    <property type="project" value="TreeGrafter"/>
</dbReference>
<proteinExistence type="predicted"/>
<evidence type="ECO:0000256" key="2">
    <source>
        <dbReference type="ARBA" id="ARBA00022977"/>
    </source>
</evidence>
<evidence type="ECO:0000259" key="3">
    <source>
        <dbReference type="Pfam" id="PF02581"/>
    </source>
</evidence>
<protein>
    <submittedName>
        <fullName evidence="4">Thiamine phosphate synthase</fullName>
    </submittedName>
</protein>
<accession>A0A7V5CUH7</accession>
<dbReference type="EMBL" id="DTKL01000080">
    <property type="protein sequence ID" value="HGY95594.1"/>
    <property type="molecule type" value="Genomic_DNA"/>
</dbReference>